<feature type="region of interest" description="Disordered" evidence="1">
    <location>
        <begin position="116"/>
        <end position="192"/>
    </location>
</feature>
<feature type="compositionally biased region" description="Polar residues" evidence="1">
    <location>
        <begin position="126"/>
        <end position="137"/>
    </location>
</feature>
<feature type="domain" description="DUF7514" evidence="2">
    <location>
        <begin position="241"/>
        <end position="410"/>
    </location>
</feature>
<sequence length="497" mass="55555">MTTTPGEKAVRLKLNTTDWTLSRDHAGDPDPEDFPLPLFGQETAEYTWGEQKEDHGHGDVEEQPPSINLNIPPLVSRSRDSMGSMSSNMLEELRKIIKEEVAQAAQVVQLKNSETGTPVDTFRFSPLSSQNSVFTPSYPSPPSSVIDASKLSSPRNRSPEAAYAKVTPTPSMAPPSAYAPPSVSDAQTTPPVSPQQRAVRFRNRGPPIIHCQTRIEQEAVSPTAQVPGEIEMSSVDKAWGLLFDPEGFGTQRLNSVLRGLANYIITEFGPPESLVVTPEKMLALYTKYKIEQERFQYEDIFRSRSKDALERIEFLYQDLDCQYHLVQNTPRSHPNVPGLTPVGFAKWMVSNILAYPDPEARRLHAIMSSLPINSDGPFVDGKAERLPKQLSRHLLPEHHDKKVRKILDEAVWDCLEDATPPLPSIPRARPSSSEMRPTEANTHSRRSSDDRKRPASPIPHAFPAPTRTPALCPGIAIYRPRRWVDIRSPRVKGVHRL</sequence>
<dbReference type="Proteomes" id="UP000781932">
    <property type="component" value="Unassembled WGS sequence"/>
</dbReference>
<protein>
    <recommendedName>
        <fullName evidence="2">DUF7514 domain-containing protein</fullName>
    </recommendedName>
</protein>
<dbReference type="PANTHER" id="PTHR39611:SF1">
    <property type="entry name" value="HYDROXYPROLINE-RICH GLYCOPROTEIN DZ-HRGP"/>
    <property type="match status" value="1"/>
</dbReference>
<dbReference type="InterPro" id="IPR055936">
    <property type="entry name" value="DUF7514"/>
</dbReference>
<accession>A0A9P6LM08</accession>
<feature type="compositionally biased region" description="Basic and acidic residues" evidence="1">
    <location>
        <begin position="50"/>
        <end position="60"/>
    </location>
</feature>
<evidence type="ECO:0000259" key="2">
    <source>
        <dbReference type="Pfam" id="PF24355"/>
    </source>
</evidence>
<comment type="caution">
    <text evidence="3">The sequence shown here is derived from an EMBL/GenBank/DDBJ whole genome shotgun (WGS) entry which is preliminary data.</text>
</comment>
<reference evidence="3" key="2">
    <citation type="submission" date="2020-11" db="EMBL/GenBank/DDBJ databases">
        <title>Whole genome sequencing of Colletotrichum sp.</title>
        <authorList>
            <person name="Li H."/>
        </authorList>
    </citation>
    <scope>NUCLEOTIDE SEQUENCE</scope>
    <source>
        <strain evidence="3">CkLH20</strain>
    </source>
</reference>
<dbReference type="GeneID" id="62160758"/>
<feature type="compositionally biased region" description="Low complexity" evidence="1">
    <location>
        <begin position="168"/>
        <end position="186"/>
    </location>
</feature>
<organism evidence="3 4">
    <name type="scientific">Colletotrichum karsti</name>
    <dbReference type="NCBI Taxonomy" id="1095194"/>
    <lineage>
        <taxon>Eukaryota</taxon>
        <taxon>Fungi</taxon>
        <taxon>Dikarya</taxon>
        <taxon>Ascomycota</taxon>
        <taxon>Pezizomycotina</taxon>
        <taxon>Sordariomycetes</taxon>
        <taxon>Hypocreomycetidae</taxon>
        <taxon>Glomerellales</taxon>
        <taxon>Glomerellaceae</taxon>
        <taxon>Colletotrichum</taxon>
        <taxon>Colletotrichum boninense species complex</taxon>
    </lineage>
</organism>
<dbReference type="RefSeq" id="XP_038747291.1">
    <property type="nucleotide sequence ID" value="XM_038887684.1"/>
</dbReference>
<dbReference type="OrthoDB" id="5413703at2759"/>
<evidence type="ECO:0000313" key="4">
    <source>
        <dbReference type="Proteomes" id="UP000781932"/>
    </source>
</evidence>
<dbReference type="AlphaFoldDB" id="A0A9P6LM08"/>
<evidence type="ECO:0000256" key="1">
    <source>
        <dbReference type="SAM" id="MobiDB-lite"/>
    </source>
</evidence>
<dbReference type="PANTHER" id="PTHR39611">
    <property type="entry name" value="HYDROXYPROLINE-RICH GLYCOPROTEIN DZ-HRGP-RELATED"/>
    <property type="match status" value="1"/>
</dbReference>
<feature type="region of interest" description="Disordered" evidence="1">
    <location>
        <begin position="46"/>
        <end position="85"/>
    </location>
</feature>
<gene>
    <name evidence="3" type="ORF">CkaCkLH20_04965</name>
</gene>
<feature type="compositionally biased region" description="Polar residues" evidence="1">
    <location>
        <begin position="430"/>
        <end position="441"/>
    </location>
</feature>
<dbReference type="EMBL" id="JAATWM020000013">
    <property type="protein sequence ID" value="KAF9877830.1"/>
    <property type="molecule type" value="Genomic_DNA"/>
</dbReference>
<feature type="region of interest" description="Disordered" evidence="1">
    <location>
        <begin position="422"/>
        <end position="469"/>
    </location>
</feature>
<evidence type="ECO:0000313" key="3">
    <source>
        <dbReference type="EMBL" id="KAF9877830.1"/>
    </source>
</evidence>
<dbReference type="Pfam" id="PF24355">
    <property type="entry name" value="DUF7514"/>
    <property type="match status" value="1"/>
</dbReference>
<name>A0A9P6LM08_9PEZI</name>
<reference evidence="3" key="1">
    <citation type="submission" date="2020-03" db="EMBL/GenBank/DDBJ databases">
        <authorList>
            <person name="He L."/>
        </authorList>
    </citation>
    <scope>NUCLEOTIDE SEQUENCE</scope>
    <source>
        <strain evidence="3">CkLH20</strain>
    </source>
</reference>
<keyword evidence="4" id="KW-1185">Reference proteome</keyword>
<proteinExistence type="predicted"/>